<feature type="transmembrane region" description="Helical" evidence="6">
    <location>
        <begin position="76"/>
        <end position="95"/>
    </location>
</feature>
<evidence type="ECO:0000256" key="4">
    <source>
        <dbReference type="ARBA" id="ARBA00022989"/>
    </source>
</evidence>
<feature type="transmembrane region" description="Helical" evidence="6">
    <location>
        <begin position="101"/>
        <end position="122"/>
    </location>
</feature>
<proteinExistence type="predicted"/>
<reference evidence="7 8" key="1">
    <citation type="journal article" date="2012" name="Environ. Microbiol.">
        <title>The genome sequence of Desulfatibacillum alkenivorans AK-01: a blueprint for anaerobic alkane oxidation.</title>
        <authorList>
            <person name="Callaghan A.V."/>
            <person name="Morris B.E."/>
            <person name="Pereira I.A."/>
            <person name="McInerney M.J."/>
            <person name="Austin R.N."/>
            <person name="Groves J.T."/>
            <person name="Kukor J.J."/>
            <person name="Suflita J.M."/>
            <person name="Young L.Y."/>
            <person name="Zylstra G.J."/>
            <person name="Wawrik B."/>
        </authorList>
    </citation>
    <scope>NUCLEOTIDE SEQUENCE [LARGE SCALE GENOMIC DNA]</scope>
    <source>
        <strain evidence="7 8">AK-01</strain>
    </source>
</reference>
<protein>
    <submittedName>
        <fullName evidence="7">Uncharacterized membrane protein, ATP synthase I</fullName>
    </submittedName>
</protein>
<dbReference type="RefSeq" id="WP_015947617.1">
    <property type="nucleotide sequence ID" value="NC_011768.1"/>
</dbReference>
<evidence type="ECO:0000256" key="6">
    <source>
        <dbReference type="SAM" id="Phobius"/>
    </source>
</evidence>
<feature type="transmembrane region" description="Helical" evidence="6">
    <location>
        <begin position="12"/>
        <end position="31"/>
    </location>
</feature>
<evidence type="ECO:0000256" key="2">
    <source>
        <dbReference type="ARBA" id="ARBA00022475"/>
    </source>
</evidence>
<evidence type="ECO:0000313" key="7">
    <source>
        <dbReference type="EMBL" id="ACL04547.1"/>
    </source>
</evidence>
<keyword evidence="5 6" id="KW-0472">Membrane</keyword>
<dbReference type="Proteomes" id="UP000000739">
    <property type="component" value="Chromosome"/>
</dbReference>
<dbReference type="Pfam" id="PF03899">
    <property type="entry name" value="ATP-synt_I"/>
    <property type="match status" value="1"/>
</dbReference>
<dbReference type="EMBL" id="CP001322">
    <property type="protein sequence ID" value="ACL04547.1"/>
    <property type="molecule type" value="Genomic_DNA"/>
</dbReference>
<evidence type="ECO:0000256" key="3">
    <source>
        <dbReference type="ARBA" id="ARBA00022692"/>
    </source>
</evidence>
<comment type="subcellular location">
    <subcellularLocation>
        <location evidence="1">Cell membrane</location>
        <topology evidence="1">Multi-pass membrane protein</topology>
    </subcellularLocation>
</comment>
<sequence length="131" mass="14357">MMNDSLEERLVKHVVYANWVIFALASGIGLYVASAPFAMGIICGGLITVVNFHLLSRTLQNALDPGPGTNHRVVVARYYLRFLISGLLIFGLLIFKIVHPIGLFVGLSVVVAGILMALILELKYVFSKEAR</sequence>
<organism evidence="7 8">
    <name type="scientific">Desulfatibacillum aliphaticivorans</name>
    <dbReference type="NCBI Taxonomy" id="218208"/>
    <lineage>
        <taxon>Bacteria</taxon>
        <taxon>Pseudomonadati</taxon>
        <taxon>Thermodesulfobacteriota</taxon>
        <taxon>Desulfobacteria</taxon>
        <taxon>Desulfobacterales</taxon>
        <taxon>Desulfatibacillaceae</taxon>
        <taxon>Desulfatibacillum</taxon>
    </lineage>
</organism>
<feature type="transmembrane region" description="Helical" evidence="6">
    <location>
        <begin position="37"/>
        <end position="55"/>
    </location>
</feature>
<dbReference type="HOGENOM" id="CLU_157123_0_0_7"/>
<dbReference type="GO" id="GO:0005886">
    <property type="term" value="C:plasma membrane"/>
    <property type="evidence" value="ECO:0007669"/>
    <property type="project" value="UniProtKB-SubCell"/>
</dbReference>
<dbReference type="eggNOG" id="ENOG5032U2S">
    <property type="taxonomic scope" value="Bacteria"/>
</dbReference>
<evidence type="ECO:0000313" key="8">
    <source>
        <dbReference type="Proteomes" id="UP000000739"/>
    </source>
</evidence>
<dbReference type="KEGG" id="dal:Dalk_2857"/>
<evidence type="ECO:0000256" key="1">
    <source>
        <dbReference type="ARBA" id="ARBA00004651"/>
    </source>
</evidence>
<keyword evidence="8" id="KW-1185">Reference proteome</keyword>
<keyword evidence="2" id="KW-1003">Cell membrane</keyword>
<dbReference type="InterPro" id="IPR005598">
    <property type="entry name" value="ATP_synth_I"/>
</dbReference>
<evidence type="ECO:0000256" key="5">
    <source>
        <dbReference type="ARBA" id="ARBA00023136"/>
    </source>
</evidence>
<dbReference type="AlphaFoldDB" id="B8FBA3"/>
<gene>
    <name evidence="7" type="ordered locus">Dalk_2857</name>
</gene>
<name>B8FBA3_DESAL</name>
<keyword evidence="3 6" id="KW-0812">Transmembrane</keyword>
<accession>B8FBA3</accession>
<keyword evidence="4 6" id="KW-1133">Transmembrane helix</keyword>